<dbReference type="EC" id="2.7.1.40" evidence="7 19"/>
<dbReference type="GO" id="GO:0004743">
    <property type="term" value="F:pyruvate kinase activity"/>
    <property type="evidence" value="ECO:0007669"/>
    <property type="project" value="UniProtKB-UniRule"/>
</dbReference>
<evidence type="ECO:0000256" key="4">
    <source>
        <dbReference type="ARBA" id="ARBA00006237"/>
    </source>
</evidence>
<evidence type="ECO:0000259" key="22">
    <source>
        <dbReference type="Pfam" id="PF00391"/>
    </source>
</evidence>
<feature type="domain" description="PEP-utilising enzyme mobile" evidence="22">
    <location>
        <begin position="504"/>
        <end position="574"/>
    </location>
</feature>
<dbReference type="InterPro" id="IPR018209">
    <property type="entry name" value="Pyrv_Knase_AS"/>
</dbReference>
<dbReference type="NCBIfam" id="NF004491">
    <property type="entry name" value="PRK05826.1"/>
    <property type="match status" value="1"/>
</dbReference>
<dbReference type="SUPFAM" id="SSF50800">
    <property type="entry name" value="PK beta-barrel domain-like"/>
    <property type="match status" value="1"/>
</dbReference>
<dbReference type="SUPFAM" id="SSF52009">
    <property type="entry name" value="Phosphohistidine domain"/>
    <property type="match status" value="1"/>
</dbReference>
<dbReference type="InterPro" id="IPR008279">
    <property type="entry name" value="PEP-util_enz_mobile_dom"/>
</dbReference>
<dbReference type="PROSITE" id="PS00110">
    <property type="entry name" value="PYRUVATE_KINASE"/>
    <property type="match status" value="1"/>
</dbReference>
<dbReference type="Gene3D" id="3.40.1380.20">
    <property type="entry name" value="Pyruvate kinase, C-terminal domain"/>
    <property type="match status" value="1"/>
</dbReference>
<dbReference type="GO" id="GO:0016301">
    <property type="term" value="F:kinase activity"/>
    <property type="evidence" value="ECO:0007669"/>
    <property type="project" value="UniProtKB-KW"/>
</dbReference>
<feature type="domain" description="Pyruvate kinase barrel" evidence="21">
    <location>
        <begin position="1"/>
        <end position="323"/>
    </location>
</feature>
<gene>
    <name evidence="24" type="ORF">GCM10010918_33630</name>
</gene>
<dbReference type="Gene3D" id="3.20.20.60">
    <property type="entry name" value="Phosphoenolpyruvate-binding domains"/>
    <property type="match status" value="1"/>
</dbReference>
<dbReference type="InterPro" id="IPR015793">
    <property type="entry name" value="Pyrv_Knase_brl"/>
</dbReference>
<evidence type="ECO:0000256" key="10">
    <source>
        <dbReference type="ARBA" id="ARBA00022723"/>
    </source>
</evidence>
<evidence type="ECO:0000259" key="21">
    <source>
        <dbReference type="Pfam" id="PF00224"/>
    </source>
</evidence>
<protein>
    <recommendedName>
        <fullName evidence="8 19">Pyruvate kinase</fullName>
        <ecNumber evidence="7 19">2.7.1.40</ecNumber>
    </recommendedName>
</protein>
<evidence type="ECO:0000256" key="8">
    <source>
        <dbReference type="ARBA" id="ARBA00018587"/>
    </source>
</evidence>
<dbReference type="InterPro" id="IPR015813">
    <property type="entry name" value="Pyrv/PenolPyrv_kinase-like_dom"/>
</dbReference>
<evidence type="ECO:0000256" key="15">
    <source>
        <dbReference type="ARBA" id="ARBA00022958"/>
    </source>
</evidence>
<evidence type="ECO:0000256" key="5">
    <source>
        <dbReference type="ARBA" id="ARBA00008663"/>
    </source>
</evidence>
<feature type="domain" description="Pyruvate kinase C-terminal" evidence="23">
    <location>
        <begin position="356"/>
        <end position="469"/>
    </location>
</feature>
<dbReference type="InterPro" id="IPR001697">
    <property type="entry name" value="Pyr_Knase"/>
</dbReference>
<evidence type="ECO:0000256" key="13">
    <source>
        <dbReference type="ARBA" id="ARBA00022840"/>
    </source>
</evidence>
<evidence type="ECO:0000256" key="18">
    <source>
        <dbReference type="ARBA" id="ARBA00048152"/>
    </source>
</evidence>
<evidence type="ECO:0000256" key="9">
    <source>
        <dbReference type="ARBA" id="ARBA00022679"/>
    </source>
</evidence>
<dbReference type="Pfam" id="PF00224">
    <property type="entry name" value="PK"/>
    <property type="match status" value="1"/>
</dbReference>
<dbReference type="PRINTS" id="PR01050">
    <property type="entry name" value="PYRUVTKNASE"/>
</dbReference>
<keyword evidence="15" id="KW-0630">Potassium</keyword>
<evidence type="ECO:0000256" key="7">
    <source>
        <dbReference type="ARBA" id="ARBA00012142"/>
    </source>
</evidence>
<organism evidence="24 25">
    <name type="scientific">Paenibacillus radicis</name>
    <name type="common">ex Gao et al. 2016</name>
    <dbReference type="NCBI Taxonomy" id="1737354"/>
    <lineage>
        <taxon>Bacteria</taxon>
        <taxon>Bacillati</taxon>
        <taxon>Bacillota</taxon>
        <taxon>Bacilli</taxon>
        <taxon>Bacillales</taxon>
        <taxon>Paenibacillaceae</taxon>
        <taxon>Paenibacillus</taxon>
    </lineage>
</organism>
<evidence type="ECO:0000256" key="12">
    <source>
        <dbReference type="ARBA" id="ARBA00022777"/>
    </source>
</evidence>
<comment type="catalytic activity">
    <reaction evidence="18 20">
        <text>pyruvate + ATP = phosphoenolpyruvate + ADP + H(+)</text>
        <dbReference type="Rhea" id="RHEA:18157"/>
        <dbReference type="ChEBI" id="CHEBI:15361"/>
        <dbReference type="ChEBI" id="CHEBI:15378"/>
        <dbReference type="ChEBI" id="CHEBI:30616"/>
        <dbReference type="ChEBI" id="CHEBI:58702"/>
        <dbReference type="ChEBI" id="CHEBI:456216"/>
        <dbReference type="EC" id="2.7.1.40"/>
    </reaction>
</comment>
<accession>A0A917M3N2</accession>
<dbReference type="GO" id="GO:0000287">
    <property type="term" value="F:magnesium ion binding"/>
    <property type="evidence" value="ECO:0007669"/>
    <property type="project" value="UniProtKB-UniRule"/>
</dbReference>
<evidence type="ECO:0000256" key="17">
    <source>
        <dbReference type="ARBA" id="ARBA00023317"/>
    </source>
</evidence>
<evidence type="ECO:0000256" key="2">
    <source>
        <dbReference type="ARBA" id="ARBA00001958"/>
    </source>
</evidence>
<dbReference type="AlphaFoldDB" id="A0A917M3N2"/>
<dbReference type="RefSeq" id="WP_188890365.1">
    <property type="nucleotide sequence ID" value="NZ_BMHY01000006.1"/>
</dbReference>
<dbReference type="FunFam" id="3.20.20.60:FF:000001">
    <property type="entry name" value="Pyruvate kinase"/>
    <property type="match status" value="1"/>
</dbReference>
<comment type="caution">
    <text evidence="24">The sequence shown here is derived from an EMBL/GenBank/DDBJ whole genome shotgun (WGS) entry which is preliminary data.</text>
</comment>
<comment type="subunit">
    <text evidence="6">Homotetramer.</text>
</comment>
<dbReference type="FunFam" id="2.40.33.10:FF:000001">
    <property type="entry name" value="Pyruvate kinase"/>
    <property type="match status" value="1"/>
</dbReference>
<keyword evidence="10" id="KW-0479">Metal-binding</keyword>
<keyword evidence="16 20" id="KW-0324">Glycolysis</keyword>
<dbReference type="InterPro" id="IPR011037">
    <property type="entry name" value="Pyrv_Knase-like_insert_dom_sf"/>
</dbReference>
<dbReference type="FunFam" id="3.40.1380.20:FF:000013">
    <property type="entry name" value="Pyruvate kinase"/>
    <property type="match status" value="1"/>
</dbReference>
<dbReference type="GO" id="GO:0005524">
    <property type="term" value="F:ATP binding"/>
    <property type="evidence" value="ECO:0007669"/>
    <property type="project" value="UniProtKB-KW"/>
</dbReference>
<dbReference type="InterPro" id="IPR036637">
    <property type="entry name" value="Phosphohistidine_dom_sf"/>
</dbReference>
<reference evidence="24 25" key="1">
    <citation type="journal article" date="2014" name="Int. J. Syst. Evol. Microbiol.">
        <title>Complete genome sequence of Corynebacterium casei LMG S-19264T (=DSM 44701T), isolated from a smear-ripened cheese.</title>
        <authorList>
            <consortium name="US DOE Joint Genome Institute (JGI-PGF)"/>
            <person name="Walter F."/>
            <person name="Albersmeier A."/>
            <person name="Kalinowski J."/>
            <person name="Ruckert C."/>
        </authorList>
    </citation>
    <scope>NUCLEOTIDE SEQUENCE [LARGE SCALE GENOMIC DNA]</scope>
    <source>
        <strain evidence="24 25">CGMCC 1.15286</strain>
    </source>
</reference>
<dbReference type="Pfam" id="PF02887">
    <property type="entry name" value="PK_C"/>
    <property type="match status" value="1"/>
</dbReference>
<keyword evidence="17 24" id="KW-0670">Pyruvate</keyword>
<proteinExistence type="inferred from homology"/>
<evidence type="ECO:0000256" key="20">
    <source>
        <dbReference type="RuleBase" id="RU000504"/>
    </source>
</evidence>
<sequence>MRKTKIVCTIGPSSESLENTKKLINAGMNVARLNFSHGDFEEHGNRIKNIRLANQELGTSVAVLLDTKGPEIRLGKLKEEPIELVQGDTIALTTEEILGDRTRIPVTYDNLPNDVTIGSTILIDDGLIGLTVEEVKGTEIICRIVNNGPIKSKKGVNVPGVNISLPGITEKDANDIIFGIGQGVDFIAASFVRKASDVLEIRELLERHNASHIQIISKIENQQGVDNLDEILEVSDGLMVARGDLGVEIPAEEVPLVQKSMIAKCNRAGKPVITATQMLDSMQRNPRPTRAEASDVANAIFDGTDAIMLSGETAAGKYPTESVQTMARIAERAEAALEYREIFKKQANAQQTTVTEAISQAVANSALDLNAKAIVTSTQSGFTARMVSKYRPKSPIIAVTNDEKVMKRLALIWGVTPVLGENAQTTDEMVEIAVAGAQSTGLIALGDTIVITAGVPVGRAGTTNLIKVHHIGELLAQGQGIGSQTATGKVVVARTPEEANAKVAKGDILVTVSTDREFMPAFEKAAAVITEQGGITSHAAVCGINLGIPVILGIAGATELLQDGMEVTLYGETGVIYSGQSKVM</sequence>
<keyword evidence="25" id="KW-1185">Reference proteome</keyword>
<keyword evidence="12 20" id="KW-0418">Kinase</keyword>
<evidence type="ECO:0000256" key="16">
    <source>
        <dbReference type="ARBA" id="ARBA00023152"/>
    </source>
</evidence>
<comment type="pathway">
    <text evidence="3 20">Carbohydrate degradation; glycolysis; pyruvate from D-glyceraldehyde 3-phosphate: step 5/5.</text>
</comment>
<dbReference type="EMBL" id="BMHY01000006">
    <property type="protein sequence ID" value="GGG74728.1"/>
    <property type="molecule type" value="Genomic_DNA"/>
</dbReference>
<evidence type="ECO:0000256" key="14">
    <source>
        <dbReference type="ARBA" id="ARBA00022842"/>
    </source>
</evidence>
<dbReference type="PANTHER" id="PTHR11817">
    <property type="entry name" value="PYRUVATE KINASE"/>
    <property type="match status" value="1"/>
</dbReference>
<keyword evidence="9 20" id="KW-0808">Transferase</keyword>
<dbReference type="InterPro" id="IPR036918">
    <property type="entry name" value="Pyrv_Knase_C_sf"/>
</dbReference>
<evidence type="ECO:0000256" key="1">
    <source>
        <dbReference type="ARBA" id="ARBA00001946"/>
    </source>
</evidence>
<evidence type="ECO:0000313" key="25">
    <source>
        <dbReference type="Proteomes" id="UP000600247"/>
    </source>
</evidence>
<dbReference type="Proteomes" id="UP000600247">
    <property type="component" value="Unassembled WGS sequence"/>
</dbReference>
<dbReference type="Pfam" id="PF00391">
    <property type="entry name" value="PEP-utilizers"/>
    <property type="match status" value="1"/>
</dbReference>
<dbReference type="NCBIfam" id="NF004978">
    <property type="entry name" value="PRK06354.1"/>
    <property type="match status" value="1"/>
</dbReference>
<dbReference type="NCBIfam" id="TIGR01064">
    <property type="entry name" value="pyruv_kin"/>
    <property type="match status" value="1"/>
</dbReference>
<dbReference type="GO" id="GO:0006950">
    <property type="term" value="P:response to stress"/>
    <property type="evidence" value="ECO:0007669"/>
    <property type="project" value="UniProtKB-ARBA"/>
</dbReference>
<dbReference type="Gene3D" id="3.50.30.10">
    <property type="entry name" value="Phosphohistidine domain"/>
    <property type="match status" value="1"/>
</dbReference>
<dbReference type="InterPro" id="IPR015806">
    <property type="entry name" value="Pyrv_Knase_insert_dom_sf"/>
</dbReference>
<name>A0A917M3N2_9BACL</name>
<dbReference type="InterPro" id="IPR040442">
    <property type="entry name" value="Pyrv_kinase-like_dom_sf"/>
</dbReference>
<evidence type="ECO:0000256" key="3">
    <source>
        <dbReference type="ARBA" id="ARBA00004997"/>
    </source>
</evidence>
<evidence type="ECO:0000259" key="23">
    <source>
        <dbReference type="Pfam" id="PF02887"/>
    </source>
</evidence>
<comment type="similarity">
    <text evidence="4">In the C-terminal section; belongs to the PEP-utilizing enzyme family.</text>
</comment>
<dbReference type="GO" id="GO:0030955">
    <property type="term" value="F:potassium ion binding"/>
    <property type="evidence" value="ECO:0007669"/>
    <property type="project" value="UniProtKB-UniRule"/>
</dbReference>
<comment type="cofactor">
    <cofactor evidence="2">
        <name>K(+)</name>
        <dbReference type="ChEBI" id="CHEBI:29103"/>
    </cofactor>
</comment>
<comment type="similarity">
    <text evidence="5 20">Belongs to the pyruvate kinase family.</text>
</comment>
<evidence type="ECO:0000256" key="19">
    <source>
        <dbReference type="NCBIfam" id="TIGR01064"/>
    </source>
</evidence>
<keyword evidence="14 20" id="KW-0460">Magnesium</keyword>
<dbReference type="InterPro" id="IPR015795">
    <property type="entry name" value="Pyrv_Knase_C"/>
</dbReference>
<keyword evidence="11" id="KW-0547">Nucleotide-binding</keyword>
<dbReference type="SUPFAM" id="SSF52935">
    <property type="entry name" value="PK C-terminal domain-like"/>
    <property type="match status" value="1"/>
</dbReference>
<evidence type="ECO:0000256" key="11">
    <source>
        <dbReference type="ARBA" id="ARBA00022741"/>
    </source>
</evidence>
<keyword evidence="13" id="KW-0067">ATP-binding</keyword>
<evidence type="ECO:0000256" key="6">
    <source>
        <dbReference type="ARBA" id="ARBA00011881"/>
    </source>
</evidence>
<evidence type="ECO:0000313" key="24">
    <source>
        <dbReference type="EMBL" id="GGG74728.1"/>
    </source>
</evidence>
<comment type="cofactor">
    <cofactor evidence="1">
        <name>Mg(2+)</name>
        <dbReference type="ChEBI" id="CHEBI:18420"/>
    </cofactor>
</comment>
<dbReference type="Gene3D" id="2.40.33.10">
    <property type="entry name" value="PK beta-barrel domain-like"/>
    <property type="match status" value="1"/>
</dbReference>
<dbReference type="SUPFAM" id="SSF51621">
    <property type="entry name" value="Phosphoenolpyruvate/pyruvate domain"/>
    <property type="match status" value="1"/>
</dbReference>